<dbReference type="SUPFAM" id="SSF53383">
    <property type="entry name" value="PLP-dependent transferases"/>
    <property type="match status" value="1"/>
</dbReference>
<evidence type="ECO:0000256" key="8">
    <source>
        <dbReference type="ARBA" id="ARBA00022898"/>
    </source>
</evidence>
<feature type="binding site" evidence="10">
    <location>
        <position position="48"/>
    </location>
    <ligand>
        <name>substrate</name>
    </ligand>
</feature>
<evidence type="ECO:0000256" key="10">
    <source>
        <dbReference type="HAMAP-Rule" id="MF_00834"/>
    </source>
</evidence>
<comment type="function">
    <text evidence="10">Catalyzes the transfer of the alpha-amino group from S-adenosyl-L-methionine (SAM) to 7-keto-8-aminopelargonic acid (KAPA) to form 7,8-diaminopelargonic acid (DAPA). It is the only aminotransferase known to utilize SAM as an amino donor.</text>
</comment>
<keyword evidence="4 10" id="KW-0032">Aminotransferase</keyword>
<proteinExistence type="inferred from homology"/>
<comment type="pathway">
    <text evidence="2 10">Cofactor biosynthesis; biotin biosynthesis; 7,8-diaminononanoate from 8-amino-7-oxononanoate (SAM route): step 1/1.</text>
</comment>
<keyword evidence="5 10" id="KW-0808">Transferase</keyword>
<dbReference type="NCBIfam" id="NF004624">
    <property type="entry name" value="PRK05964.1"/>
    <property type="match status" value="1"/>
</dbReference>
<evidence type="ECO:0000256" key="1">
    <source>
        <dbReference type="ARBA" id="ARBA00001933"/>
    </source>
</evidence>
<dbReference type="CDD" id="cd00610">
    <property type="entry name" value="OAT_like"/>
    <property type="match status" value="1"/>
</dbReference>
<feature type="binding site" evidence="10">
    <location>
        <position position="140"/>
    </location>
    <ligand>
        <name>substrate</name>
    </ligand>
</feature>
<feature type="binding site" evidence="10">
    <location>
        <begin position="108"/>
        <end position="109"/>
    </location>
    <ligand>
        <name>pyridoxal 5'-phosphate</name>
        <dbReference type="ChEBI" id="CHEBI:597326"/>
    </ligand>
</feature>
<dbReference type="EC" id="2.6.1.62" evidence="10"/>
<feature type="binding site" evidence="10">
    <location>
        <position position="387"/>
    </location>
    <ligand>
        <name>substrate</name>
    </ligand>
</feature>
<feature type="site" description="Participates in the substrate recognition with KAPA and in a stacking interaction with the adenine ring of SAM" evidence="10">
    <location>
        <position position="13"/>
    </location>
</feature>
<dbReference type="InterPro" id="IPR015424">
    <property type="entry name" value="PyrdxlP-dep_Trfase"/>
</dbReference>
<gene>
    <name evidence="10 11" type="primary">bioA</name>
    <name evidence="11" type="ORF">BRAD3257_7028</name>
</gene>
<evidence type="ECO:0000313" key="12">
    <source>
        <dbReference type="Proteomes" id="UP000246085"/>
    </source>
</evidence>
<dbReference type="FunFam" id="3.40.640.10:FF:000004">
    <property type="entry name" value="Acetylornithine aminotransferase"/>
    <property type="match status" value="1"/>
</dbReference>
<dbReference type="EMBL" id="LS398110">
    <property type="protein sequence ID" value="SPP97877.1"/>
    <property type="molecule type" value="Genomic_DNA"/>
</dbReference>
<dbReference type="NCBIfam" id="TIGR00508">
    <property type="entry name" value="bioA"/>
    <property type="match status" value="1"/>
</dbReference>
<dbReference type="UniPathway" id="UPA00078">
    <property type="reaction ID" value="UER00160"/>
</dbReference>
<dbReference type="GO" id="GO:0004141">
    <property type="term" value="F:dethiobiotin synthase activity"/>
    <property type="evidence" value="ECO:0007669"/>
    <property type="project" value="TreeGrafter"/>
</dbReference>
<reference evidence="11 12" key="1">
    <citation type="submission" date="2018-03" db="EMBL/GenBank/DDBJ databases">
        <authorList>
            <person name="Gully D."/>
        </authorList>
    </citation>
    <scope>NUCLEOTIDE SEQUENCE [LARGE SCALE GENOMIC DNA]</scope>
    <source>
        <strain evidence="11">ORS3257</strain>
    </source>
</reference>
<keyword evidence="3" id="KW-0028">Amino-acid biosynthesis</keyword>
<dbReference type="GO" id="GO:0030170">
    <property type="term" value="F:pyridoxal phosphate binding"/>
    <property type="evidence" value="ECO:0007669"/>
    <property type="project" value="UniProtKB-UniRule"/>
</dbReference>
<dbReference type="GO" id="GO:0006526">
    <property type="term" value="P:L-arginine biosynthetic process"/>
    <property type="evidence" value="ECO:0007669"/>
    <property type="project" value="UniProtKB-KW"/>
</dbReference>
<keyword evidence="10" id="KW-0963">Cytoplasm</keyword>
<dbReference type="HAMAP" id="MF_00834">
    <property type="entry name" value="BioA"/>
    <property type="match status" value="1"/>
</dbReference>
<feature type="binding site" evidence="10">
    <location>
        <begin position="298"/>
        <end position="299"/>
    </location>
    <ligand>
        <name>pyridoxal 5'-phosphate</name>
        <dbReference type="ChEBI" id="CHEBI:597326"/>
    </ligand>
</feature>
<accession>A0A2U3Q909</accession>
<evidence type="ECO:0000313" key="11">
    <source>
        <dbReference type="EMBL" id="SPP97877.1"/>
    </source>
</evidence>
<dbReference type="PANTHER" id="PTHR42684">
    <property type="entry name" value="ADENOSYLMETHIONINE-8-AMINO-7-OXONONANOATE AMINOTRANSFERASE"/>
    <property type="match status" value="1"/>
</dbReference>
<protein>
    <recommendedName>
        <fullName evidence="10">Adenosylmethionine-8-amino-7-oxononanoate aminotransferase</fullName>
        <ecNumber evidence="10">2.6.1.62</ecNumber>
    </recommendedName>
    <alternativeName>
        <fullName evidence="10">7,8-diamino-pelargonic acid aminotransferase</fullName>
        <shortName evidence="10">DAPA AT</shortName>
        <shortName evidence="10">DAPA aminotransferase</shortName>
    </alternativeName>
    <alternativeName>
        <fullName evidence="10">7,8-diaminononanoate synthase</fullName>
        <shortName evidence="10">DANS</shortName>
    </alternativeName>
    <alternativeName>
        <fullName evidence="10">Diaminopelargonic acid synthase</fullName>
    </alternativeName>
</protein>
<comment type="similarity">
    <text evidence="10">Belongs to the class-III pyridoxal-phosphate-dependent aminotransferase family. BioA subfamily.</text>
</comment>
<evidence type="ECO:0000256" key="2">
    <source>
        <dbReference type="ARBA" id="ARBA00005063"/>
    </source>
</evidence>
<dbReference type="InterPro" id="IPR005815">
    <property type="entry name" value="BioA"/>
</dbReference>
<feature type="binding site" evidence="10">
    <location>
        <position position="263"/>
    </location>
    <ligand>
        <name>substrate</name>
    </ligand>
</feature>
<evidence type="ECO:0000256" key="9">
    <source>
        <dbReference type="ARBA" id="ARBA00048449"/>
    </source>
</evidence>
<organism evidence="11 12">
    <name type="scientific">Bradyrhizobium vignae</name>
    <dbReference type="NCBI Taxonomy" id="1549949"/>
    <lineage>
        <taxon>Bacteria</taxon>
        <taxon>Pseudomonadati</taxon>
        <taxon>Pseudomonadota</taxon>
        <taxon>Alphaproteobacteria</taxon>
        <taxon>Hyphomicrobiales</taxon>
        <taxon>Nitrobacteraceae</taxon>
        <taxon>Bradyrhizobium</taxon>
    </lineage>
</organism>
<comment type="cofactor">
    <cofactor evidence="1 10">
        <name>pyridoxal 5'-phosphate</name>
        <dbReference type="ChEBI" id="CHEBI:597326"/>
    </cofactor>
</comment>
<comment type="subcellular location">
    <subcellularLocation>
        <location evidence="10">Cytoplasm</location>
    </subcellularLocation>
</comment>
<evidence type="ECO:0000256" key="6">
    <source>
        <dbReference type="ARBA" id="ARBA00022691"/>
    </source>
</evidence>
<sequence>MKMAKRSPIWHPFTQHALQQDMTKVLRGEGAYLYTEDGRRLIDAISSWWVVTHGHCHPRIVNAIREQAGKLNQIIFAGYTHEPAEQVATELLKVTSPALEHVFFSDSGSTSVEVALKMALGYWYNTGRQRTQIVVMQHSYHGDTIGAMSVGSRGVFNAAYGALMFEVTSIPFPARDREQIALDALENACRNQHPAAFIVEPLILGAGGMLMYSPSVLREMKRICEAFDVLFIADEVMTGWGRTGSLFACEQADVTPDIACYSKGLTAGALPLAVTLCRADIFDAHYSEDRRRTFFHSSSYTANPVACAAAKANLDLWQDQDYRRRVASLAKMQERALAPFCDDSRFANVRRTGTVTALELNTSDAGYLADIGPKLLAFFQSRNLLLRPLGNTIYVMPPYCVTAADLDEIYAAIRDAADLLM</sequence>
<evidence type="ECO:0000256" key="7">
    <source>
        <dbReference type="ARBA" id="ARBA00022756"/>
    </source>
</evidence>
<dbReference type="GO" id="GO:0004015">
    <property type="term" value="F:adenosylmethionine-8-amino-7-oxononanoate transaminase activity"/>
    <property type="evidence" value="ECO:0007669"/>
    <property type="project" value="UniProtKB-UniRule"/>
</dbReference>
<feature type="binding site" evidence="10">
    <location>
        <position position="297"/>
    </location>
    <ligand>
        <name>substrate</name>
    </ligand>
</feature>
<evidence type="ECO:0000256" key="4">
    <source>
        <dbReference type="ARBA" id="ARBA00022576"/>
    </source>
</evidence>
<keyword evidence="6 10" id="KW-0949">S-adenosyl-L-methionine</keyword>
<dbReference type="InterPro" id="IPR005814">
    <property type="entry name" value="Aminotrans_3"/>
</dbReference>
<feature type="modified residue" description="N6-(pyridoxal phosphate)lysine" evidence="10">
    <location>
        <position position="263"/>
    </location>
</feature>
<dbReference type="RefSeq" id="WP_122405137.1">
    <property type="nucleotide sequence ID" value="NZ_LS398110.1"/>
</dbReference>
<dbReference type="Pfam" id="PF00202">
    <property type="entry name" value="Aminotran_3"/>
    <property type="match status" value="1"/>
</dbReference>
<dbReference type="GO" id="GO:0009102">
    <property type="term" value="P:biotin biosynthetic process"/>
    <property type="evidence" value="ECO:0007669"/>
    <property type="project" value="UniProtKB-UniRule"/>
</dbReference>
<comment type="subunit">
    <text evidence="10">Homodimer.</text>
</comment>
<keyword evidence="3" id="KW-0055">Arginine biosynthesis</keyword>
<dbReference type="PANTHER" id="PTHR42684:SF3">
    <property type="entry name" value="ADENOSYLMETHIONINE-8-AMINO-7-OXONONANOATE AMINOTRANSFERASE"/>
    <property type="match status" value="1"/>
</dbReference>
<dbReference type="Gene3D" id="3.90.1150.10">
    <property type="entry name" value="Aspartate Aminotransferase, domain 1"/>
    <property type="match status" value="1"/>
</dbReference>
<dbReference type="GO" id="GO:0005737">
    <property type="term" value="C:cytoplasm"/>
    <property type="evidence" value="ECO:0007669"/>
    <property type="project" value="UniProtKB-SubCell"/>
</dbReference>
<dbReference type="KEGG" id="bvz:BRAD3257_7028"/>
<dbReference type="InterPro" id="IPR015422">
    <property type="entry name" value="PyrdxlP-dep_Trfase_small"/>
</dbReference>
<dbReference type="Proteomes" id="UP000246085">
    <property type="component" value="Chromosome BRAD3257"/>
</dbReference>
<feature type="binding site" evidence="10">
    <location>
        <position position="234"/>
    </location>
    <ligand>
        <name>pyridoxal 5'-phosphate</name>
        <dbReference type="ChEBI" id="CHEBI:597326"/>
    </ligand>
</feature>
<comment type="catalytic activity">
    <reaction evidence="9 10">
        <text>(8S)-8-amino-7-oxononanoate + S-adenosyl-L-methionine = S-adenosyl-4-methylsulfanyl-2-oxobutanoate + (7R,8S)-7,8-diammoniononanoate</text>
        <dbReference type="Rhea" id="RHEA:16861"/>
        <dbReference type="ChEBI" id="CHEBI:16490"/>
        <dbReference type="ChEBI" id="CHEBI:59789"/>
        <dbReference type="ChEBI" id="CHEBI:149468"/>
        <dbReference type="ChEBI" id="CHEBI:149469"/>
        <dbReference type="EC" id="2.6.1.62"/>
    </reaction>
</comment>
<name>A0A2U3Q909_9BRAD</name>
<keyword evidence="7 10" id="KW-0093">Biotin biosynthesis</keyword>
<dbReference type="Gene3D" id="3.40.640.10">
    <property type="entry name" value="Type I PLP-dependent aspartate aminotransferase-like (Major domain)"/>
    <property type="match status" value="1"/>
</dbReference>
<dbReference type="AlphaFoldDB" id="A0A2U3Q909"/>
<dbReference type="InterPro" id="IPR015421">
    <property type="entry name" value="PyrdxlP-dep_Trfase_major"/>
</dbReference>
<keyword evidence="8 10" id="KW-0663">Pyridoxal phosphate</keyword>
<evidence type="ECO:0000256" key="3">
    <source>
        <dbReference type="ARBA" id="ARBA00022571"/>
    </source>
</evidence>
<evidence type="ECO:0000256" key="5">
    <source>
        <dbReference type="ARBA" id="ARBA00022679"/>
    </source>
</evidence>